<feature type="region of interest" description="Disordered" evidence="2">
    <location>
        <begin position="202"/>
        <end position="258"/>
    </location>
</feature>
<evidence type="ECO:0000313" key="4">
    <source>
        <dbReference type="EMBL" id="RYR01146.1"/>
    </source>
</evidence>
<evidence type="ECO:0000313" key="5">
    <source>
        <dbReference type="Proteomes" id="UP000289738"/>
    </source>
</evidence>
<evidence type="ECO:0000256" key="1">
    <source>
        <dbReference type="ARBA" id="ARBA00008690"/>
    </source>
</evidence>
<reference evidence="4 5" key="1">
    <citation type="submission" date="2019-01" db="EMBL/GenBank/DDBJ databases">
        <title>Sequencing of cultivated peanut Arachis hypogaea provides insights into genome evolution and oil improvement.</title>
        <authorList>
            <person name="Chen X."/>
        </authorList>
    </citation>
    <scope>NUCLEOTIDE SEQUENCE [LARGE SCALE GENOMIC DNA]</scope>
    <source>
        <strain evidence="5">cv. Fuhuasheng</strain>
        <tissue evidence="4">Leaves</tissue>
    </source>
</reference>
<dbReference type="InterPro" id="IPR021410">
    <property type="entry name" value="FAF"/>
</dbReference>
<proteinExistence type="inferred from homology"/>
<dbReference type="Proteomes" id="UP000289738">
    <property type="component" value="Chromosome B06"/>
</dbReference>
<dbReference type="STRING" id="3818.A0A444YGV0"/>
<keyword evidence="5" id="KW-1185">Reference proteome</keyword>
<protein>
    <recommendedName>
        <fullName evidence="3">FAF domain-containing protein</fullName>
    </recommendedName>
</protein>
<feature type="compositionally biased region" description="Acidic residues" evidence="2">
    <location>
        <begin position="208"/>
        <end position="235"/>
    </location>
</feature>
<dbReference type="Gramene" id="arahy.Tifrunner.gnm2.ann2.Ah16g027100.1">
    <property type="protein sequence ID" value="arahy.Tifrunner.gnm2.ann2.Ah16g027100.1-CDS-1"/>
    <property type="gene ID" value="arahy.Tifrunner.gnm2.ann2.Ah16g027100"/>
</dbReference>
<evidence type="ECO:0000256" key="2">
    <source>
        <dbReference type="SAM" id="MobiDB-lite"/>
    </source>
</evidence>
<accession>A0A444YGV0</accession>
<sequence length="276" mass="30517">MSSLSVCQGLQSCLEPRVIEPRVIRLKLAPPGSKIAPPPSESESHQQEQPDEKKDMAAGSGDWSFLQALSHHPTSQCNDHNNDDKVYVHPTVKRSSSMLSAKSLEMCTESLGSETGSDQNSLFISEIHETHQSSNTTLIKHRKRSPHGRGARSFPPPLTSITHLMPHRHDGRLVLEAVAVASPPPESGAYFHAERSHGRLRLRLSLPEESESEEEKDKDDKDEEEDEEESVENSVEEGVVRKFGRGMSNGGRCKEGGNPNFFGADSFFDLIRTSIV</sequence>
<dbReference type="PANTHER" id="PTHR33155:SF8">
    <property type="entry name" value="PROTEIN FANTASTIC FOUR 1"/>
    <property type="match status" value="1"/>
</dbReference>
<feature type="domain" description="FAF" evidence="3">
    <location>
        <begin position="153"/>
        <end position="204"/>
    </location>
</feature>
<dbReference type="OrthoDB" id="1916983at2759"/>
<comment type="similarity">
    <text evidence="1">Belongs to the fantastic four family.</text>
</comment>
<gene>
    <name evidence="4" type="ORF">Ahy_B06g079989</name>
</gene>
<feature type="region of interest" description="Disordered" evidence="2">
    <location>
        <begin position="28"/>
        <end position="65"/>
    </location>
</feature>
<organism evidence="4 5">
    <name type="scientific">Arachis hypogaea</name>
    <name type="common">Peanut</name>
    <dbReference type="NCBI Taxonomy" id="3818"/>
    <lineage>
        <taxon>Eukaryota</taxon>
        <taxon>Viridiplantae</taxon>
        <taxon>Streptophyta</taxon>
        <taxon>Embryophyta</taxon>
        <taxon>Tracheophyta</taxon>
        <taxon>Spermatophyta</taxon>
        <taxon>Magnoliopsida</taxon>
        <taxon>eudicotyledons</taxon>
        <taxon>Gunneridae</taxon>
        <taxon>Pentapetalae</taxon>
        <taxon>rosids</taxon>
        <taxon>fabids</taxon>
        <taxon>Fabales</taxon>
        <taxon>Fabaceae</taxon>
        <taxon>Papilionoideae</taxon>
        <taxon>50 kb inversion clade</taxon>
        <taxon>dalbergioids sensu lato</taxon>
        <taxon>Dalbergieae</taxon>
        <taxon>Pterocarpus clade</taxon>
        <taxon>Arachis</taxon>
    </lineage>
</organism>
<dbReference type="AlphaFoldDB" id="A0A444YGV0"/>
<dbReference type="Pfam" id="PF11250">
    <property type="entry name" value="FAF"/>
    <property type="match status" value="1"/>
</dbReference>
<name>A0A444YGV0_ARAHY</name>
<evidence type="ECO:0000259" key="3">
    <source>
        <dbReference type="Pfam" id="PF11250"/>
    </source>
</evidence>
<dbReference type="PANTHER" id="PTHR33155">
    <property type="entry name" value="FANTASTIC FOUR-LIKE PROTEIN (DUF3049)"/>
    <property type="match status" value="1"/>
</dbReference>
<feature type="region of interest" description="Disordered" evidence="2">
    <location>
        <begin position="133"/>
        <end position="157"/>
    </location>
</feature>
<comment type="caution">
    <text evidence="4">The sequence shown here is derived from an EMBL/GenBank/DDBJ whole genome shotgun (WGS) entry which is preliminary data.</text>
</comment>
<feature type="compositionally biased region" description="Basic and acidic residues" evidence="2">
    <location>
        <begin position="42"/>
        <end position="56"/>
    </location>
</feature>
<feature type="compositionally biased region" description="Basic residues" evidence="2">
    <location>
        <begin position="139"/>
        <end position="150"/>
    </location>
</feature>
<dbReference type="InterPro" id="IPR046431">
    <property type="entry name" value="FAF_dom"/>
</dbReference>
<dbReference type="EMBL" id="SDMP01000016">
    <property type="protein sequence ID" value="RYR01146.1"/>
    <property type="molecule type" value="Genomic_DNA"/>
</dbReference>